<feature type="region of interest" description="Disordered" evidence="3">
    <location>
        <begin position="181"/>
        <end position="203"/>
    </location>
</feature>
<evidence type="ECO:0000313" key="6">
    <source>
        <dbReference type="Proteomes" id="UP000310200"/>
    </source>
</evidence>
<feature type="compositionally biased region" description="Basic and acidic residues" evidence="3">
    <location>
        <begin position="274"/>
        <end position="283"/>
    </location>
</feature>
<evidence type="ECO:0000256" key="2">
    <source>
        <dbReference type="ARBA" id="ARBA00020000"/>
    </source>
</evidence>
<dbReference type="Proteomes" id="UP000310200">
    <property type="component" value="Unassembled WGS sequence"/>
</dbReference>
<dbReference type="PANTHER" id="PTHR13275">
    <property type="entry name" value="YL-1 PROTEIN TRANSCRIPTION FACTOR-LIKE 1"/>
    <property type="match status" value="1"/>
</dbReference>
<evidence type="ECO:0000256" key="3">
    <source>
        <dbReference type="SAM" id="MobiDB-lite"/>
    </source>
</evidence>
<feature type="region of interest" description="Disordered" evidence="3">
    <location>
        <begin position="121"/>
        <end position="141"/>
    </location>
</feature>
<feature type="compositionally biased region" description="Acidic residues" evidence="3">
    <location>
        <begin position="36"/>
        <end position="72"/>
    </location>
</feature>
<dbReference type="SMART" id="SM00993">
    <property type="entry name" value="YL1_C"/>
    <property type="match status" value="1"/>
</dbReference>
<comment type="similarity">
    <text evidence="1">Belongs to the VPS72/YL1 family.</text>
</comment>
<feature type="compositionally biased region" description="Acidic residues" evidence="3">
    <location>
        <begin position="218"/>
        <end position="230"/>
    </location>
</feature>
<proteinExistence type="inferred from homology"/>
<sequence length="399" mass="46202">MAATREKRANAGNKMARLLNEEEEDDFYKTTYGGFDEVEQDHDYMEEDEAEDEVDSDFSIDENDEPVSDTEQEGPKKKRRLVTKAYKEPKPAAQSTPRERKIKQSKPDKIFIDGIERKSIRRSTAAKSAATQKRLRERNEDQRRKIKVVKHDIWKPTQEELLEEALQTEELNVKSLEKYQKLENEKKTTRTVRKTHTGPMIRYQSVSMPVMVLSETRVDEDEKINVECDDEKTGNSNNPGSDSSPKEGSETESKTDGKDDNREESADTAVSAPTKEKDIHAEETGTFYERTFITFENEQSYLDVFKKSTQQRPPLKPLCAITRLPAKYLDPMTQLPYKNVQTFRLLREAYYQQLEGRTDLNDASQSPELSRWLEWRQKNHSNSQRNTIRLESASLPVSS</sequence>
<name>A0A4S2KT09_9HYME</name>
<feature type="domain" description="Vps72/YL1 C-terminal" evidence="4">
    <location>
        <begin position="317"/>
        <end position="346"/>
    </location>
</feature>
<dbReference type="EMBL" id="QBLH01001127">
    <property type="protein sequence ID" value="TGZ52971.1"/>
    <property type="molecule type" value="Genomic_DNA"/>
</dbReference>
<dbReference type="Pfam" id="PF08265">
    <property type="entry name" value="YL1_C"/>
    <property type="match status" value="1"/>
</dbReference>
<dbReference type="GO" id="GO:0005634">
    <property type="term" value="C:nucleus"/>
    <property type="evidence" value="ECO:0007669"/>
    <property type="project" value="TreeGrafter"/>
</dbReference>
<dbReference type="AlphaFoldDB" id="A0A4S2KT09"/>
<dbReference type="InterPro" id="IPR046757">
    <property type="entry name" value="YL1_N"/>
</dbReference>
<evidence type="ECO:0000259" key="4">
    <source>
        <dbReference type="SMART" id="SM00993"/>
    </source>
</evidence>
<reference evidence="5 6" key="1">
    <citation type="journal article" date="2019" name="Philos. Trans. R. Soc. Lond., B, Biol. Sci.">
        <title>Ant behaviour and brain gene expression of defending hosts depend on the ecological success of the intruding social parasite.</title>
        <authorList>
            <person name="Kaur R."/>
            <person name="Stoldt M."/>
            <person name="Jongepier E."/>
            <person name="Feldmeyer B."/>
            <person name="Menzel F."/>
            <person name="Bornberg-Bauer E."/>
            <person name="Foitzik S."/>
        </authorList>
    </citation>
    <scope>NUCLEOTIDE SEQUENCE [LARGE SCALE GENOMIC DNA]</scope>
    <source>
        <tissue evidence="5">Whole body</tissue>
    </source>
</reference>
<dbReference type="STRING" id="300112.A0A4S2KT09"/>
<dbReference type="Pfam" id="PF05764">
    <property type="entry name" value="YL1"/>
    <property type="match status" value="1"/>
</dbReference>
<feature type="region of interest" description="Disordered" evidence="3">
    <location>
        <begin position="216"/>
        <end position="283"/>
    </location>
</feature>
<gene>
    <name evidence="5" type="ORF">DBV15_00536</name>
</gene>
<feature type="region of interest" description="Disordered" evidence="3">
    <location>
        <begin position="1"/>
        <end position="109"/>
    </location>
</feature>
<keyword evidence="6" id="KW-1185">Reference proteome</keyword>
<organism evidence="5 6">
    <name type="scientific">Temnothorax longispinosus</name>
    <dbReference type="NCBI Taxonomy" id="300112"/>
    <lineage>
        <taxon>Eukaryota</taxon>
        <taxon>Metazoa</taxon>
        <taxon>Ecdysozoa</taxon>
        <taxon>Arthropoda</taxon>
        <taxon>Hexapoda</taxon>
        <taxon>Insecta</taxon>
        <taxon>Pterygota</taxon>
        <taxon>Neoptera</taxon>
        <taxon>Endopterygota</taxon>
        <taxon>Hymenoptera</taxon>
        <taxon>Apocrita</taxon>
        <taxon>Aculeata</taxon>
        <taxon>Formicoidea</taxon>
        <taxon>Formicidae</taxon>
        <taxon>Myrmicinae</taxon>
        <taxon>Temnothorax</taxon>
    </lineage>
</organism>
<accession>A0A4S2KT09</accession>
<protein>
    <recommendedName>
        <fullName evidence="2">Vacuolar protein sorting-associated protein 72 homolog</fullName>
    </recommendedName>
</protein>
<dbReference type="PANTHER" id="PTHR13275:SF4">
    <property type="entry name" value="VACUOLAR PROTEIN SORTING-ASSOCIATED PROTEIN 72 HOMOLOG"/>
    <property type="match status" value="1"/>
</dbReference>
<evidence type="ECO:0000256" key="1">
    <source>
        <dbReference type="ARBA" id="ARBA00006832"/>
    </source>
</evidence>
<evidence type="ECO:0000313" key="5">
    <source>
        <dbReference type="EMBL" id="TGZ52971.1"/>
    </source>
</evidence>
<comment type="caution">
    <text evidence="5">The sequence shown here is derived from an EMBL/GenBank/DDBJ whole genome shotgun (WGS) entry which is preliminary data.</text>
</comment>
<feature type="compositionally biased region" description="Low complexity" evidence="3">
    <location>
        <begin position="234"/>
        <end position="243"/>
    </location>
</feature>
<feature type="compositionally biased region" description="Basic and acidic residues" evidence="3">
    <location>
        <begin position="244"/>
        <end position="265"/>
    </location>
</feature>
<dbReference type="InterPro" id="IPR013272">
    <property type="entry name" value="Vps72/YL1_C"/>
</dbReference>